<gene>
    <name evidence="2" type="ORF">JRV97_06380</name>
</gene>
<keyword evidence="1" id="KW-1133">Transmembrane helix</keyword>
<keyword evidence="3" id="KW-1185">Reference proteome</keyword>
<dbReference type="EMBL" id="CP069362">
    <property type="protein sequence ID" value="WGS64004.1"/>
    <property type="molecule type" value="Genomic_DNA"/>
</dbReference>
<organism evidence="2 3">
    <name type="scientific">Marinitoga aeolica</name>
    <dbReference type="NCBI Taxonomy" id="2809031"/>
    <lineage>
        <taxon>Bacteria</taxon>
        <taxon>Thermotogati</taxon>
        <taxon>Thermotogota</taxon>
        <taxon>Thermotogae</taxon>
        <taxon>Petrotogales</taxon>
        <taxon>Petrotogaceae</taxon>
        <taxon>Marinitoga</taxon>
    </lineage>
</organism>
<accession>A0ABY8PMX9</accession>
<sequence>MQKKYIILIAIVVLILIILVFKPVKVSISLIIPDEFRGLKYEIEIKGQNYRLKNNLRIKLFPGNYNIYVKLGNNKKRIDLKVPYFSFSKLNYEVYVEKPIIKASFERKDYDRIYVYLNSKNYNMDYWVIKFNDKEYKTTLSTYKLCISPYDDGKLTISAYLQGKKIYEKIFDIKAPLSKIIDYKMEIKDYIEITLDIGHKIIDPIKYEIYKNNILIDTTKEPKYRDNFTYDKVKYRIIPIYYSGYKGESIEIEKPKLSYIPDKINTRKINIDMHYEKIILNGKDYNESNFIEGENNLIIQISKNIFWYKKVFLDTTPPKINKISLYYNGIFYINIQSNEKSKYILITNNSTYTYNSDKFSLADHSKEATIFAVDELGNESKPIKLELNPFPKYKIEESKNDVTFEFENKFITDKCELRIIDEENNVISTINVKKLNRFTFSNFFPGKEYRFILYIDEKFNKEIYKKITKPELPIIKSIDNPETGTFEIELLKDYKYNYYSVQFDDYKEKGKFSGKDLRLEIPLKKLTREGTLILWREFKGLKTETIKFNLRDSVLFNKKIYSNLEGTLKDVNSPYIVSEDIKLNNVEINGKILVYIFPGKKVFIDKPIKYKTSNSKLIFKPIKDKFEGIVLSNNNLKNIEIYNAKIGIFAKNNFDLYNLVIKKCDIGIYGKNVRGVAYNILASDNKKAFEIVNSNVEIKNSLFFDNEIAFNISNSEAYLYNLSIADSNLDIDSYNSNLKIKTSDFLNSKQSIKSYKGNLYVGYSSFNNNLTTIKSVENNSLYILNTKFMNNVMSVDIFNSPFEINQSEFVNNKKAIKLFNSKNDKYFKIKNSQFENNNIDIYVDGSNDVYVENCDITKYYDGNTEPTWMDENGNILKRGKIILKEEKDESNNISRGVR</sequence>
<reference evidence="2 3" key="1">
    <citation type="submission" date="2021-02" db="EMBL/GenBank/DDBJ databases">
        <title>Characterization of Marinitoga sp. nov. str. BP5-C20A.</title>
        <authorList>
            <person name="Erauso G."/>
            <person name="Postec A."/>
        </authorList>
    </citation>
    <scope>NUCLEOTIDE SEQUENCE [LARGE SCALE GENOMIC DNA]</scope>
    <source>
        <strain evidence="2 3">BP5-C20A</strain>
    </source>
</reference>
<feature type="transmembrane region" description="Helical" evidence="1">
    <location>
        <begin position="5"/>
        <end position="24"/>
    </location>
</feature>
<dbReference type="Proteomes" id="UP001232493">
    <property type="component" value="Chromosome"/>
</dbReference>
<dbReference type="RefSeq" id="WP_280997332.1">
    <property type="nucleotide sequence ID" value="NZ_CP069362.1"/>
</dbReference>
<evidence type="ECO:0000313" key="2">
    <source>
        <dbReference type="EMBL" id="WGS64004.1"/>
    </source>
</evidence>
<keyword evidence="1" id="KW-0472">Membrane</keyword>
<keyword evidence="1" id="KW-0812">Transmembrane</keyword>
<evidence type="ECO:0008006" key="4">
    <source>
        <dbReference type="Google" id="ProtNLM"/>
    </source>
</evidence>
<evidence type="ECO:0000313" key="3">
    <source>
        <dbReference type="Proteomes" id="UP001232493"/>
    </source>
</evidence>
<proteinExistence type="predicted"/>
<evidence type="ECO:0000256" key="1">
    <source>
        <dbReference type="SAM" id="Phobius"/>
    </source>
</evidence>
<name>A0ABY8PMX9_9BACT</name>
<protein>
    <recommendedName>
        <fullName evidence="4">Right handed beta helix domain-containing protein</fullName>
    </recommendedName>
</protein>